<feature type="compositionally biased region" description="Basic and acidic residues" evidence="1">
    <location>
        <begin position="1"/>
        <end position="10"/>
    </location>
</feature>
<organism evidence="3 4">
    <name type="scientific">Phytophthora fragariaefolia</name>
    <dbReference type="NCBI Taxonomy" id="1490495"/>
    <lineage>
        <taxon>Eukaryota</taxon>
        <taxon>Sar</taxon>
        <taxon>Stramenopiles</taxon>
        <taxon>Oomycota</taxon>
        <taxon>Peronosporomycetes</taxon>
        <taxon>Peronosporales</taxon>
        <taxon>Peronosporaceae</taxon>
        <taxon>Phytophthora</taxon>
    </lineage>
</organism>
<feature type="compositionally biased region" description="Basic and acidic residues" evidence="1">
    <location>
        <begin position="19"/>
        <end position="31"/>
    </location>
</feature>
<reference evidence="3" key="1">
    <citation type="submission" date="2023-04" db="EMBL/GenBank/DDBJ databases">
        <title>Phytophthora fragariaefolia NBRC 109709.</title>
        <authorList>
            <person name="Ichikawa N."/>
            <person name="Sato H."/>
            <person name="Tonouchi N."/>
        </authorList>
    </citation>
    <scope>NUCLEOTIDE SEQUENCE</scope>
    <source>
        <strain evidence="3">NBRC 109709</strain>
    </source>
</reference>
<dbReference type="GO" id="GO:0005634">
    <property type="term" value="C:nucleus"/>
    <property type="evidence" value="ECO:0007669"/>
    <property type="project" value="TreeGrafter"/>
</dbReference>
<feature type="compositionally biased region" description="Acidic residues" evidence="1">
    <location>
        <begin position="575"/>
        <end position="596"/>
    </location>
</feature>
<keyword evidence="4" id="KW-1185">Reference proteome</keyword>
<feature type="compositionally biased region" description="Basic and acidic residues" evidence="1">
    <location>
        <begin position="619"/>
        <end position="631"/>
    </location>
</feature>
<evidence type="ECO:0000259" key="2">
    <source>
        <dbReference type="PROSITE" id="PS50174"/>
    </source>
</evidence>
<gene>
    <name evidence="3" type="ORF">Pfra01_000084900</name>
</gene>
<feature type="region of interest" description="Disordered" evidence="1">
    <location>
        <begin position="349"/>
        <end position="371"/>
    </location>
</feature>
<dbReference type="Pfam" id="PF01585">
    <property type="entry name" value="G-patch"/>
    <property type="match status" value="1"/>
</dbReference>
<feature type="region of interest" description="Disordered" evidence="1">
    <location>
        <begin position="396"/>
        <end position="426"/>
    </location>
</feature>
<sequence length="751" mass="83212">MPRIEQRAEDFMDEEDDPLLGKRLETAERYDTLQAGAKRRLQQQEGSRAGAGAGAGPIPGFALPDDWVLPVNDSIGATLLKRMGWKEGHGIGQRVRRRKLLEQREDAGEAQNVSMHGAQAEKMDMRARDHAEEEVFVPPRKLFDVQKAFPKPKLDRYGAGFNPYADAPEFSRYKQQQEEKQRAKEGSHRQVVSFTDALNTINGSNRAATGYGLSALEEDDDVDVYGTVSMAEFDKVIAPLGAKKDLKRLDSLAQESHQYEKASASRTLCSDGRPVLPGFELASSKETPPKAINLRLPVPAGFKAQHYFNEGHGRGDAVRTLYQKHNFSIDTVGISDMVVTAKQRGALLGDDNQYHPKHFGDAGNKPAPSGCGAPPSVFDLLGEEHRVKLFNAVAQANQGQSAPRENTTAPAGDSPSPSVRRPLVVGSSGDQFRATISASIAKRFVSSKSEQADDKNTSIASQEPQAKVSSRTQSLWIPKSLLCKRFHVKCDGPTGSSGKGEDDDKKRNLFDEELVPHLMEFAADRVARRQPTDHVDTAQKPAKTIKDDRKSGSELPPLPPVPKTSASLLKSIFEPSDESDLSDDDSEDESENDDDGAGQKDEHDRPNGATDLRATIGKRLVEDVLEHDRRSGSSVKSSSSDDDEDVSSSLTASGREGRKPAKRSHSVGSDDSIDTKEKMHRQKKHKKRHRKHHSSRDGDMKKKKKKKDKKDRKERKSHKHRSSRHSRRSRSRSQIRERSSDHQRNSSNRHP</sequence>
<feature type="region of interest" description="Disordered" evidence="1">
    <location>
        <begin position="1"/>
        <end position="57"/>
    </location>
</feature>
<dbReference type="GO" id="GO:0003723">
    <property type="term" value="F:RNA binding"/>
    <property type="evidence" value="ECO:0007669"/>
    <property type="project" value="TreeGrafter"/>
</dbReference>
<feature type="compositionally biased region" description="Basic and acidic residues" evidence="1">
    <location>
        <begin position="734"/>
        <end position="744"/>
    </location>
</feature>
<dbReference type="PANTHER" id="PTHR13384:SF19">
    <property type="entry name" value="G PATCH DOMAIN-CONTAINING PROTEIN 1"/>
    <property type="match status" value="1"/>
</dbReference>
<proteinExistence type="predicted"/>
<feature type="compositionally biased region" description="Basic residues" evidence="1">
    <location>
        <begin position="701"/>
        <end position="733"/>
    </location>
</feature>
<feature type="compositionally biased region" description="Polar residues" evidence="1">
    <location>
        <begin position="396"/>
        <end position="409"/>
    </location>
</feature>
<dbReference type="InterPro" id="IPR000467">
    <property type="entry name" value="G_patch_dom"/>
</dbReference>
<dbReference type="Proteomes" id="UP001165121">
    <property type="component" value="Unassembled WGS sequence"/>
</dbReference>
<dbReference type="PANTHER" id="PTHR13384">
    <property type="entry name" value="G PATCH DOMAIN-CONTAINING PROTEIN 1"/>
    <property type="match status" value="1"/>
</dbReference>
<evidence type="ECO:0000313" key="3">
    <source>
        <dbReference type="EMBL" id="GMF16550.1"/>
    </source>
</evidence>
<feature type="region of interest" description="Disordered" evidence="1">
    <location>
        <begin position="488"/>
        <end position="507"/>
    </location>
</feature>
<comment type="caution">
    <text evidence="3">The sequence shown here is derived from an EMBL/GenBank/DDBJ whole genome shotgun (WGS) entry which is preliminary data.</text>
</comment>
<feature type="compositionally biased region" description="Basic and acidic residues" evidence="1">
    <location>
        <begin position="525"/>
        <end position="537"/>
    </location>
</feature>
<feature type="domain" description="G-patch" evidence="2">
    <location>
        <begin position="72"/>
        <end position="94"/>
    </location>
</feature>
<accession>A0A9W6TP91</accession>
<feature type="compositionally biased region" description="Polar residues" evidence="1">
    <location>
        <begin position="457"/>
        <end position="472"/>
    </location>
</feature>
<protein>
    <submittedName>
        <fullName evidence="3">Unnamed protein product</fullName>
    </submittedName>
</protein>
<feature type="region of interest" description="Disordered" evidence="1">
    <location>
        <begin position="525"/>
        <end position="751"/>
    </location>
</feature>
<feature type="compositionally biased region" description="Basic and acidic residues" evidence="1">
    <location>
        <begin position="597"/>
        <end position="606"/>
    </location>
</feature>
<dbReference type="AlphaFoldDB" id="A0A9W6TP91"/>
<evidence type="ECO:0000256" key="1">
    <source>
        <dbReference type="SAM" id="MobiDB-lite"/>
    </source>
</evidence>
<dbReference type="OrthoDB" id="20507at2759"/>
<feature type="compositionally biased region" description="Basic residues" evidence="1">
    <location>
        <begin position="678"/>
        <end position="694"/>
    </location>
</feature>
<evidence type="ECO:0000313" key="4">
    <source>
        <dbReference type="Proteomes" id="UP001165121"/>
    </source>
</evidence>
<feature type="region of interest" description="Disordered" evidence="1">
    <location>
        <begin position="445"/>
        <end position="472"/>
    </location>
</feature>
<dbReference type="EMBL" id="BSXT01000068">
    <property type="protein sequence ID" value="GMF16550.1"/>
    <property type="molecule type" value="Genomic_DNA"/>
</dbReference>
<dbReference type="PROSITE" id="PS50174">
    <property type="entry name" value="G_PATCH"/>
    <property type="match status" value="1"/>
</dbReference>
<name>A0A9W6TP91_9STRA</name>